<evidence type="ECO:0000313" key="1">
    <source>
        <dbReference type="EMBL" id="CAG8814530.1"/>
    </source>
</evidence>
<accession>A0ABN7W367</accession>
<gene>
    <name evidence="1" type="ORF">GMARGA_LOCUS26073</name>
</gene>
<organism evidence="1 2">
    <name type="scientific">Gigaspora margarita</name>
    <dbReference type="NCBI Taxonomy" id="4874"/>
    <lineage>
        <taxon>Eukaryota</taxon>
        <taxon>Fungi</taxon>
        <taxon>Fungi incertae sedis</taxon>
        <taxon>Mucoromycota</taxon>
        <taxon>Glomeromycotina</taxon>
        <taxon>Glomeromycetes</taxon>
        <taxon>Diversisporales</taxon>
        <taxon>Gigasporaceae</taxon>
        <taxon>Gigaspora</taxon>
    </lineage>
</organism>
<dbReference type="EMBL" id="CAJVQB010029735">
    <property type="protein sequence ID" value="CAG8814530.1"/>
    <property type="molecule type" value="Genomic_DNA"/>
</dbReference>
<name>A0ABN7W367_GIGMA</name>
<comment type="caution">
    <text evidence="1">The sequence shown here is derived from an EMBL/GenBank/DDBJ whole genome shotgun (WGS) entry which is preliminary data.</text>
</comment>
<evidence type="ECO:0000313" key="2">
    <source>
        <dbReference type="Proteomes" id="UP000789901"/>
    </source>
</evidence>
<feature type="non-terminal residue" evidence="1">
    <location>
        <position position="1"/>
    </location>
</feature>
<feature type="non-terminal residue" evidence="1">
    <location>
        <position position="381"/>
    </location>
</feature>
<reference evidence="1 2" key="1">
    <citation type="submission" date="2021-06" db="EMBL/GenBank/DDBJ databases">
        <authorList>
            <person name="Kallberg Y."/>
            <person name="Tangrot J."/>
            <person name="Rosling A."/>
        </authorList>
    </citation>
    <scope>NUCLEOTIDE SEQUENCE [LARGE SCALE GENOMIC DNA]</scope>
    <source>
        <strain evidence="1 2">120-4 pot B 10/14</strain>
    </source>
</reference>
<keyword evidence="2" id="KW-1185">Reference proteome</keyword>
<sequence>MCKYKQTCNKHNVQPFVSQEEIEIAKFLGIGNSETVFIVRKVAKIYEWEQHQNIAEKEEPKQSTLLPELAKCKLGESFSRKLALTILKTGTLDYSNCELMDIINSFIETFVQENTVDTQLKVKERELSSTTTESLKEIKEKGKEKDKELEEKIVKIEQSVKSEQGIELPISQEESLISKESNMIKDKEVLQESDKAALSKAFYFNTKLYWELEPVFETIQEMVDNGNKNLQKDTSGRFKCEPMKEQDRETAKARSKVIKIFKENPYMNNGSASIILKEKTQEFDIDKIKNLLLNITSRLNSIERSQIVMNRKRLLQKELTLKIGCHNINRLKTNQQKFETLGQWLDDEAFDIFAVTDFVEKKIENFKFFRSDTTIDKRKGL</sequence>
<protein>
    <submittedName>
        <fullName evidence="1">17542_t:CDS:1</fullName>
    </submittedName>
</protein>
<dbReference type="Proteomes" id="UP000789901">
    <property type="component" value="Unassembled WGS sequence"/>
</dbReference>
<proteinExistence type="predicted"/>